<keyword evidence="1" id="KW-0472">Membrane</keyword>
<evidence type="ECO:0000313" key="2">
    <source>
        <dbReference type="EMBL" id="CBY00991.1"/>
    </source>
</evidence>
<feature type="transmembrane region" description="Helical" evidence="1">
    <location>
        <begin position="39"/>
        <end position="67"/>
    </location>
</feature>
<evidence type="ECO:0000256" key="1">
    <source>
        <dbReference type="SAM" id="Phobius"/>
    </source>
</evidence>
<dbReference type="AlphaFoldDB" id="E5ABF0"/>
<dbReference type="HOGENOM" id="CLU_127248_0_0_1"/>
<feature type="transmembrane region" description="Helical" evidence="1">
    <location>
        <begin position="6"/>
        <end position="27"/>
    </location>
</feature>
<feature type="transmembrane region" description="Helical" evidence="1">
    <location>
        <begin position="73"/>
        <end position="95"/>
    </location>
</feature>
<dbReference type="GeneID" id="13293119"/>
<reference evidence="3" key="1">
    <citation type="journal article" date="2011" name="Nat. Commun.">
        <title>Effector diversification within compartments of the Leptosphaeria maculans genome affected by Repeat-Induced Point mutations.</title>
        <authorList>
            <person name="Rouxel T."/>
            <person name="Grandaubert J."/>
            <person name="Hane J.K."/>
            <person name="Hoede C."/>
            <person name="van de Wouw A.P."/>
            <person name="Couloux A."/>
            <person name="Dominguez V."/>
            <person name="Anthouard V."/>
            <person name="Bally P."/>
            <person name="Bourras S."/>
            <person name="Cozijnsen A.J."/>
            <person name="Ciuffetti L.M."/>
            <person name="Degrave A."/>
            <person name="Dilmaghani A."/>
            <person name="Duret L."/>
            <person name="Fudal I."/>
            <person name="Goodwin S.B."/>
            <person name="Gout L."/>
            <person name="Glaser N."/>
            <person name="Linglin J."/>
            <person name="Kema G.H.J."/>
            <person name="Lapalu N."/>
            <person name="Lawrence C.B."/>
            <person name="May K."/>
            <person name="Meyer M."/>
            <person name="Ollivier B."/>
            <person name="Poulain J."/>
            <person name="Schoch C.L."/>
            <person name="Simon A."/>
            <person name="Spatafora J.W."/>
            <person name="Stachowiak A."/>
            <person name="Turgeon B.G."/>
            <person name="Tyler B.M."/>
            <person name="Vincent D."/>
            <person name="Weissenbach J."/>
            <person name="Amselem J."/>
            <person name="Quesneville H."/>
            <person name="Oliver R.P."/>
            <person name="Wincker P."/>
            <person name="Balesdent M.-H."/>
            <person name="Howlett B.J."/>
        </authorList>
    </citation>
    <scope>NUCLEOTIDE SEQUENCE [LARGE SCALE GENOMIC DNA]</scope>
    <source>
        <strain evidence="3">JN3 / isolate v23.1.3 / race Av1-4-5-6-7-8</strain>
    </source>
</reference>
<name>E5ABF0_LEPMJ</name>
<accession>E5ABF0</accession>
<sequence>MAYWEQALTIFFLALHLIWWPISRLFASLAFLLAPFYRVAFFLLLPLIHAAHVLVNILSIPFSLAWLQRIETLYIYLGTAALIGCITGVLLYIIVQLLSSALNLHPSVVPKPRQRTRTVAEYRAAKATKKEESFHRAPTIPPGIMKKVPEFRRRKGLLSSAIIEEEDSDF</sequence>
<proteinExistence type="predicted"/>
<dbReference type="InParanoid" id="E5ABF0"/>
<dbReference type="OrthoDB" id="4502894at2759"/>
<organism evidence="3">
    <name type="scientific">Leptosphaeria maculans (strain JN3 / isolate v23.1.3 / race Av1-4-5-6-7-8)</name>
    <name type="common">Blackleg fungus</name>
    <name type="synonym">Phoma lingam</name>
    <dbReference type="NCBI Taxonomy" id="985895"/>
    <lineage>
        <taxon>Eukaryota</taxon>
        <taxon>Fungi</taxon>
        <taxon>Dikarya</taxon>
        <taxon>Ascomycota</taxon>
        <taxon>Pezizomycotina</taxon>
        <taxon>Dothideomycetes</taxon>
        <taxon>Pleosporomycetidae</taxon>
        <taxon>Pleosporales</taxon>
        <taxon>Pleosporineae</taxon>
        <taxon>Leptosphaeriaceae</taxon>
        <taxon>Plenodomus</taxon>
        <taxon>Plenodomus lingam/Leptosphaeria maculans species complex</taxon>
    </lineage>
</organism>
<keyword evidence="1" id="KW-0812">Transmembrane</keyword>
<dbReference type="Proteomes" id="UP000002668">
    <property type="component" value="Genome"/>
</dbReference>
<evidence type="ECO:0000313" key="3">
    <source>
        <dbReference type="Proteomes" id="UP000002668"/>
    </source>
</evidence>
<keyword evidence="1" id="KW-1133">Transmembrane helix</keyword>
<protein>
    <submittedName>
        <fullName evidence="2">Uncharacterized protein</fullName>
    </submittedName>
</protein>
<gene>
    <name evidence="2" type="ORF">LEMA_P021210.1</name>
</gene>
<dbReference type="EMBL" id="FP929138">
    <property type="protein sequence ID" value="CBY00991.1"/>
    <property type="molecule type" value="Genomic_DNA"/>
</dbReference>
<dbReference type="OMA" id="HLARLTW"/>
<dbReference type="VEuPathDB" id="FungiDB:LEMA_P021210.1"/>
<keyword evidence="3" id="KW-1185">Reference proteome</keyword>
<dbReference type="eggNOG" id="ENOG502SUW6">
    <property type="taxonomic scope" value="Eukaryota"/>
</dbReference>